<feature type="region of interest" description="Disordered" evidence="1">
    <location>
        <begin position="1"/>
        <end position="292"/>
    </location>
</feature>
<feature type="region of interest" description="Disordered" evidence="1">
    <location>
        <begin position="611"/>
        <end position="647"/>
    </location>
</feature>
<dbReference type="EMBL" id="VIBQ01000074">
    <property type="protein sequence ID" value="KAB8616642.1"/>
    <property type="molecule type" value="Genomic_DNA"/>
</dbReference>
<feature type="compositionally biased region" description="Low complexity" evidence="1">
    <location>
        <begin position="1135"/>
        <end position="1146"/>
    </location>
</feature>
<dbReference type="InterPro" id="IPR029063">
    <property type="entry name" value="SAM-dependent_MTases_sf"/>
</dbReference>
<feature type="compositionally biased region" description="Basic and acidic residues" evidence="1">
    <location>
        <begin position="332"/>
        <end position="343"/>
    </location>
</feature>
<evidence type="ECO:0000313" key="2">
    <source>
        <dbReference type="EMBL" id="KAB8616642.1"/>
    </source>
</evidence>
<sequence>MTSRTSSFGFMPDRATPAHSTAHPPSAQTRLSSASASASAPRRPDRSSLSPTALTSASSLPRKSMYGQRLPVPARKRAPTPELTQSEKISPMNPNAAVAREERSKPRATQLPPRTSSRQDPRIDSGTTTPSLVSTSSVSTPDSPRKNVLRRKPSVIGTYIAQRRHKQTVKAKPEPVPSADTINNIYGLGFSTDNQPSSVLDRLPQDSSQPTSVSHHHSLASPYSSLDHHRPYQTPTPLSNPSVTPSLIFTDSPSGFSHRTTPTQYSSYSPHLNDSPQIGGNWFTPAKTNTPDAFTKATRAGLAATTRLANARQEPTSQPAADFTARNPSAQTERKEVASKDPRAPSPPPPELAHLMIDSTSSSNFQSSSESSDGDRRSRSRHAAQGKLPRLDTSLGRKPTSDKSPPTAVKDKTPTSAPTIRRKPVEASAKTPNSAAASTKSKRQTSLEQAAGGASAGDAQQKSASRFGIFSRKKTVASASSDDVSKLGRKGPVAGTGYEGLGKYAGRRRSGGSTSVSAASGSRKSDESSLDDFLQQRLNPVYLRGDGNASEPRGRTSESTVDEDPSGTVFSSPGTAVSSQSSMGTPYSAGTTPGYILDHAKSIDAQLYLRAREEDSKRPSTATASLGLDEGGDVPRPSTAGPTLSVADSDTSLWEAMPRPLFAQNVRNSRTDSIDSEDDSINLKRKTRSIFAKTSSSKIKSTSKWNLFQRSRTSLEETEAEYVPELPNFDDTIRATPKPTAHYACFDNPAELDFEDLQSIMEEADRAYWDHRPNRSKSTSTDGLSASPVPSVPGTFRIEGSPRIPPAVPEQVSTDQHPPPGAGSNRSSEDREMQTSNTTDTARPSRLAQVGRIPRVVSKRDRERQLPSQSFSRPFVDTQQRPDHKLQNPPSASTAARAVNERSQAEAAAETRTVNFEPIDVPADLDELMPLPQSVPGHASPEKAFLAFKPRKDSQTSFSSNSGTSFIHTAAATAVLPTPGSPLSPDEVWNEYDDLIADVTNPLPQQKTMPEPGNSLAAGASSGSGSCFPFAAKGTPKTATFAPLPPTTLQVDTTAAANHAAAPSLLDLRNELRAMYSPGTGGPLPERLSAVESVTSTTGPKTYSLLPMTSMSSTTSSKKHRRGSSSLAGGDLVQPASPASSRSRSSIPADPMSMANLRFGALMVSKWLSFGRVLVSPAHFELENATTEERILIVDGLGKDWSYYCALTYSNAQVYSIGPWTTKASNRQSLGGGLDQLPNYRHFPHPDLGANMPFPKGFFSVVVVRFPAATTDSALSHAVAECKRVLRPGGYIEISTLDLDLNNMGNKARREVRELKTKIHASNPCISLKSASDNMQYLLGRKGFDNLNRCFVGVPAAGVVSESGNVSRDEKNVGIMELMEDSSEQGDRDITKMVAKVGRWWYSRCYEQEVLPDGDLTRSMWTNKALLRECESMSTSFKLLICYAQKPTVAKRRAVSL</sequence>
<feature type="region of interest" description="Disordered" evidence="1">
    <location>
        <begin position="309"/>
        <end position="591"/>
    </location>
</feature>
<feature type="compositionally biased region" description="Polar residues" evidence="1">
    <location>
        <begin position="233"/>
        <end position="278"/>
    </location>
</feature>
<feature type="compositionally biased region" description="Low complexity" evidence="1">
    <location>
        <begin position="125"/>
        <end position="142"/>
    </location>
</feature>
<dbReference type="SUPFAM" id="SSF53335">
    <property type="entry name" value="S-adenosyl-L-methionine-dependent methyltransferases"/>
    <property type="match status" value="1"/>
</dbReference>
<feature type="compositionally biased region" description="Low complexity" evidence="1">
    <location>
        <begin position="449"/>
        <end position="465"/>
    </location>
</feature>
<feature type="region of interest" description="Disordered" evidence="1">
    <location>
        <begin position="765"/>
        <end position="912"/>
    </location>
</feature>
<feature type="compositionally biased region" description="Low complexity" evidence="1">
    <location>
        <begin position="511"/>
        <end position="522"/>
    </location>
</feature>
<feature type="compositionally biased region" description="Polar residues" evidence="1">
    <location>
        <begin position="568"/>
        <end position="591"/>
    </location>
</feature>
<feature type="compositionally biased region" description="Low complexity" evidence="1">
    <location>
        <begin position="1104"/>
        <end position="1116"/>
    </location>
</feature>
<protein>
    <submittedName>
        <fullName evidence="2">Uncharacterized protein</fullName>
    </submittedName>
</protein>
<comment type="caution">
    <text evidence="2">The sequence shown here is derived from an EMBL/GenBank/DDBJ whole genome shotgun (WGS) entry which is preliminary data.</text>
</comment>
<feature type="compositionally biased region" description="Low complexity" evidence="1">
    <location>
        <begin position="30"/>
        <end position="61"/>
    </location>
</feature>
<gene>
    <name evidence="2" type="ORF">FH972_025977</name>
</gene>
<dbReference type="Gene3D" id="3.40.50.150">
    <property type="entry name" value="Vaccinia Virus protein VP39"/>
    <property type="match status" value="1"/>
</dbReference>
<dbReference type="OrthoDB" id="5382952at2759"/>
<evidence type="ECO:0000256" key="1">
    <source>
        <dbReference type="SAM" id="MobiDB-lite"/>
    </source>
</evidence>
<name>A0A5N6L2Z4_9ROSI</name>
<accession>A0A5N6L2Z4</accession>
<proteinExistence type="predicted"/>
<organism evidence="2 3">
    <name type="scientific">Carpinus fangiana</name>
    <dbReference type="NCBI Taxonomy" id="176857"/>
    <lineage>
        <taxon>Eukaryota</taxon>
        <taxon>Viridiplantae</taxon>
        <taxon>Streptophyta</taxon>
        <taxon>Embryophyta</taxon>
        <taxon>Tracheophyta</taxon>
        <taxon>Spermatophyta</taxon>
        <taxon>Magnoliopsida</taxon>
        <taxon>eudicotyledons</taxon>
        <taxon>Gunneridae</taxon>
        <taxon>Pentapetalae</taxon>
        <taxon>rosids</taxon>
        <taxon>fabids</taxon>
        <taxon>Fagales</taxon>
        <taxon>Betulaceae</taxon>
        <taxon>Carpinus</taxon>
    </lineage>
</organism>
<reference evidence="2 3" key="1">
    <citation type="submission" date="2019-06" db="EMBL/GenBank/DDBJ databases">
        <title>A chromosomal-level reference genome of Carpinus fangiana (Coryloideae, Betulaceae).</title>
        <authorList>
            <person name="Yang X."/>
            <person name="Wang Z."/>
            <person name="Zhang L."/>
            <person name="Hao G."/>
            <person name="Liu J."/>
            <person name="Yang Y."/>
        </authorList>
    </citation>
    <scope>NUCLEOTIDE SEQUENCE [LARGE SCALE GENOMIC DNA]</scope>
    <source>
        <strain evidence="2">Cfa_2016G</strain>
        <tissue evidence="2">Leaf</tissue>
    </source>
</reference>
<dbReference type="Proteomes" id="UP000327013">
    <property type="component" value="Unassembled WGS sequence"/>
</dbReference>
<feature type="compositionally biased region" description="Low complexity" evidence="1">
    <location>
        <begin position="358"/>
        <end position="371"/>
    </location>
</feature>
<feature type="compositionally biased region" description="Polar residues" evidence="1">
    <location>
        <begin position="430"/>
        <end position="448"/>
    </location>
</feature>
<feature type="region of interest" description="Disordered" evidence="1">
    <location>
        <begin position="1093"/>
        <end position="1148"/>
    </location>
</feature>
<keyword evidence="3" id="KW-1185">Reference proteome</keyword>
<evidence type="ECO:0000313" key="3">
    <source>
        <dbReference type="Proteomes" id="UP000327013"/>
    </source>
</evidence>